<protein>
    <submittedName>
        <fullName evidence="3">Uncharacterized protein</fullName>
    </submittedName>
</protein>
<organism evidence="3">
    <name type="scientific">Schistosoma haematobium</name>
    <name type="common">Blood fluke</name>
    <dbReference type="NCBI Taxonomy" id="6185"/>
    <lineage>
        <taxon>Eukaryota</taxon>
        <taxon>Metazoa</taxon>
        <taxon>Spiralia</taxon>
        <taxon>Lophotrochozoa</taxon>
        <taxon>Platyhelminthes</taxon>
        <taxon>Trematoda</taxon>
        <taxon>Digenea</taxon>
        <taxon>Strigeidida</taxon>
        <taxon>Schistosomatoidea</taxon>
        <taxon>Schistosomatidae</taxon>
        <taxon>Schistosoma</taxon>
    </lineage>
</organism>
<evidence type="ECO:0000313" key="3">
    <source>
        <dbReference type="EMBL" id="KGB40139.1"/>
    </source>
</evidence>
<reference evidence="3" key="1">
    <citation type="journal article" date="2012" name="Nat. Genet.">
        <title>Whole-genome sequence of Schistosoma haematobium.</title>
        <authorList>
            <person name="Young N.D."/>
            <person name="Jex A.R."/>
            <person name="Li B."/>
            <person name="Liu S."/>
            <person name="Yang L."/>
            <person name="Xiong Z."/>
            <person name="Li Y."/>
            <person name="Cantacessi C."/>
            <person name="Hall R.S."/>
            <person name="Xu X."/>
            <person name="Chen F."/>
            <person name="Wu X."/>
            <person name="Zerlotini A."/>
            <person name="Oliveira G."/>
            <person name="Hofmann A."/>
            <person name="Zhang G."/>
            <person name="Fang X."/>
            <person name="Kang Y."/>
            <person name="Campbell B.E."/>
            <person name="Loukas A."/>
            <person name="Ranganathan S."/>
            <person name="Rollinson D."/>
            <person name="Rinaldi G."/>
            <person name="Brindley P.J."/>
            <person name="Yang H."/>
            <person name="Wang J."/>
            <person name="Wang J."/>
            <person name="Gasser R.B."/>
        </authorList>
    </citation>
    <scope>NUCLEOTIDE SEQUENCE [LARGE SCALE GENOMIC DNA]</scope>
</reference>
<comment type="similarity">
    <text evidence="1 2">Belongs to the RNase T2 family.</text>
</comment>
<proteinExistence type="inferred from homology"/>
<sequence length="85" mass="9681">MSNVTVNLKKHGITPHASMKYDASDFQNVLKKEYGHHGFLKCTNVIGQSGVRLLEEVRICFNLTHHYMDCHSLGNCPSQFVFPPY</sequence>
<dbReference type="Gene3D" id="3.90.730.10">
    <property type="entry name" value="Ribonuclease T2-like"/>
    <property type="match status" value="1"/>
</dbReference>
<accession>A0A095A3I2</accession>
<evidence type="ECO:0000256" key="1">
    <source>
        <dbReference type="ARBA" id="ARBA00007469"/>
    </source>
</evidence>
<dbReference type="EMBL" id="KL251380">
    <property type="protein sequence ID" value="KGB40139.1"/>
    <property type="molecule type" value="Genomic_DNA"/>
</dbReference>
<gene>
    <name evidence="3" type="ORF">MS3_08600</name>
</gene>
<dbReference type="Pfam" id="PF00445">
    <property type="entry name" value="Ribonuclease_T2"/>
    <property type="match status" value="1"/>
</dbReference>
<dbReference type="InterPro" id="IPR001568">
    <property type="entry name" value="RNase_T2-like"/>
</dbReference>
<dbReference type="GO" id="GO:0003723">
    <property type="term" value="F:RNA binding"/>
    <property type="evidence" value="ECO:0007669"/>
    <property type="project" value="InterPro"/>
</dbReference>
<dbReference type="SUPFAM" id="SSF55895">
    <property type="entry name" value="Ribonuclease Rh-like"/>
    <property type="match status" value="1"/>
</dbReference>
<name>A0A095A3I2_SCHHA</name>
<dbReference type="AlphaFoldDB" id="A0A095A3I2"/>
<dbReference type="GO" id="GO:0033897">
    <property type="term" value="F:ribonuclease T2 activity"/>
    <property type="evidence" value="ECO:0007669"/>
    <property type="project" value="InterPro"/>
</dbReference>
<evidence type="ECO:0000256" key="2">
    <source>
        <dbReference type="RuleBase" id="RU004328"/>
    </source>
</evidence>
<dbReference type="InterPro" id="IPR036430">
    <property type="entry name" value="RNase_T2-like_sf"/>
</dbReference>